<feature type="transmembrane region" description="Helical" evidence="8">
    <location>
        <begin position="280"/>
        <end position="298"/>
    </location>
</feature>
<feature type="transmembrane region" description="Helical" evidence="8">
    <location>
        <begin position="354"/>
        <end position="374"/>
    </location>
</feature>
<evidence type="ECO:0000313" key="10">
    <source>
        <dbReference type="EMBL" id="GAA4400774.1"/>
    </source>
</evidence>
<dbReference type="PANTHER" id="PTHR40074:SF2">
    <property type="entry name" value="O-ACETYLTRANSFERASE WECH"/>
    <property type="match status" value="1"/>
</dbReference>
<keyword evidence="3" id="KW-1003">Cell membrane</keyword>
<feature type="region of interest" description="Disordered" evidence="7">
    <location>
        <begin position="385"/>
        <end position="404"/>
    </location>
</feature>
<dbReference type="EMBL" id="BAABFR010000082">
    <property type="protein sequence ID" value="GAA4400774.1"/>
    <property type="molecule type" value="Genomic_DNA"/>
</dbReference>
<proteinExistence type="inferred from homology"/>
<feature type="transmembrane region" description="Helical" evidence="8">
    <location>
        <begin position="173"/>
        <end position="194"/>
    </location>
</feature>
<keyword evidence="10" id="KW-0808">Transferase</keyword>
<gene>
    <name evidence="10" type="ORF">GCM10023147_39680</name>
</gene>
<evidence type="ECO:0000256" key="4">
    <source>
        <dbReference type="ARBA" id="ARBA00022692"/>
    </source>
</evidence>
<accession>A0ABP8K623</accession>
<evidence type="ECO:0000313" key="11">
    <source>
        <dbReference type="Proteomes" id="UP001500635"/>
    </source>
</evidence>
<keyword evidence="5 8" id="KW-1133">Transmembrane helix</keyword>
<feature type="transmembrane region" description="Helical" evidence="8">
    <location>
        <begin position="97"/>
        <end position="114"/>
    </location>
</feature>
<evidence type="ECO:0000256" key="3">
    <source>
        <dbReference type="ARBA" id="ARBA00022475"/>
    </source>
</evidence>
<keyword evidence="10" id="KW-0012">Acyltransferase</keyword>
<feature type="transmembrane region" description="Helical" evidence="8">
    <location>
        <begin position="21"/>
        <end position="44"/>
    </location>
</feature>
<reference evidence="11" key="1">
    <citation type="journal article" date="2019" name="Int. J. Syst. Evol. Microbiol.">
        <title>The Global Catalogue of Microorganisms (GCM) 10K type strain sequencing project: providing services to taxonomists for standard genome sequencing and annotation.</title>
        <authorList>
            <consortium name="The Broad Institute Genomics Platform"/>
            <consortium name="The Broad Institute Genome Sequencing Center for Infectious Disease"/>
            <person name="Wu L."/>
            <person name="Ma J."/>
        </authorList>
    </citation>
    <scope>NUCLEOTIDE SEQUENCE [LARGE SCALE GENOMIC DNA]</scope>
    <source>
        <strain evidence="11">JCM 17688</strain>
    </source>
</reference>
<keyword evidence="11" id="KW-1185">Reference proteome</keyword>
<dbReference type="PANTHER" id="PTHR40074">
    <property type="entry name" value="O-ACETYLTRANSFERASE WECH"/>
    <property type="match status" value="1"/>
</dbReference>
<dbReference type="Pfam" id="PF01757">
    <property type="entry name" value="Acyl_transf_3"/>
    <property type="match status" value="1"/>
</dbReference>
<comment type="subcellular location">
    <subcellularLocation>
        <location evidence="1">Cell membrane</location>
        <topology evidence="1">Multi-pass membrane protein</topology>
    </subcellularLocation>
</comment>
<organism evidence="10 11">
    <name type="scientific">Tsukamurella soli</name>
    <dbReference type="NCBI Taxonomy" id="644556"/>
    <lineage>
        <taxon>Bacteria</taxon>
        <taxon>Bacillati</taxon>
        <taxon>Actinomycetota</taxon>
        <taxon>Actinomycetes</taxon>
        <taxon>Mycobacteriales</taxon>
        <taxon>Tsukamurellaceae</taxon>
        <taxon>Tsukamurella</taxon>
    </lineage>
</organism>
<name>A0ABP8K623_9ACTN</name>
<feature type="domain" description="Acyltransferase 3" evidence="9">
    <location>
        <begin position="24"/>
        <end position="368"/>
    </location>
</feature>
<sequence>MSTTMAPPATAARPVGARRSGYLYQLDFVRVITFLLVIFLHTLTNTNNEVGGTVTDAIALNLHFTRNAFFALTGLVLAYGTLDKPRLRPLQFWRKRLPLVTIPFVLWAVAYWVFDMVTTGHFTRIPVSLGDLWENVVWGGLNGYQLYFIFVTIQAYALFPALLWLVRKTSGHHLRLLTVSAALQLGMYVAITHWAPTTGWWGQHWWHAYATFLPYQFFIVLGAVTAAHRERVEAALVRHAPLVFAASAITIVGEQLLYRLQLRGGAVPIDASGAFQPSSMVLYVVLIAAIYTIGLLLARNMERLPRLTAVASYGAKRSFGVFLAHVMVLSLLLLPKQGTQPWLLAHVSAPWATLLAYAVTVAVTVVIVELLSRAPKAQWWVGRKRPAKKQSAKAASDRQPVPVG</sequence>
<feature type="transmembrane region" description="Helical" evidence="8">
    <location>
        <begin position="64"/>
        <end position="82"/>
    </location>
</feature>
<feature type="transmembrane region" description="Helical" evidence="8">
    <location>
        <begin position="239"/>
        <end position="260"/>
    </location>
</feature>
<evidence type="ECO:0000256" key="6">
    <source>
        <dbReference type="ARBA" id="ARBA00023136"/>
    </source>
</evidence>
<dbReference type="RefSeq" id="WP_344999285.1">
    <property type="nucleotide sequence ID" value="NZ_BAABFR010000082.1"/>
</dbReference>
<dbReference type="GO" id="GO:0016746">
    <property type="term" value="F:acyltransferase activity"/>
    <property type="evidence" value="ECO:0007669"/>
    <property type="project" value="UniProtKB-KW"/>
</dbReference>
<keyword evidence="6 8" id="KW-0472">Membrane</keyword>
<feature type="transmembrane region" description="Helical" evidence="8">
    <location>
        <begin position="318"/>
        <end position="334"/>
    </location>
</feature>
<evidence type="ECO:0000256" key="2">
    <source>
        <dbReference type="ARBA" id="ARBA00007400"/>
    </source>
</evidence>
<feature type="transmembrane region" description="Helical" evidence="8">
    <location>
        <begin position="206"/>
        <end position="227"/>
    </location>
</feature>
<dbReference type="InterPro" id="IPR002656">
    <property type="entry name" value="Acyl_transf_3_dom"/>
</dbReference>
<comment type="similarity">
    <text evidence="2">Belongs to the acyltransferase 3 family.</text>
</comment>
<evidence type="ECO:0000256" key="7">
    <source>
        <dbReference type="SAM" id="MobiDB-lite"/>
    </source>
</evidence>
<dbReference type="Proteomes" id="UP001500635">
    <property type="component" value="Unassembled WGS sequence"/>
</dbReference>
<evidence type="ECO:0000259" key="9">
    <source>
        <dbReference type="Pfam" id="PF01757"/>
    </source>
</evidence>
<keyword evidence="4 8" id="KW-0812">Transmembrane</keyword>
<evidence type="ECO:0000256" key="5">
    <source>
        <dbReference type="ARBA" id="ARBA00022989"/>
    </source>
</evidence>
<evidence type="ECO:0000256" key="1">
    <source>
        <dbReference type="ARBA" id="ARBA00004651"/>
    </source>
</evidence>
<evidence type="ECO:0000256" key="8">
    <source>
        <dbReference type="SAM" id="Phobius"/>
    </source>
</evidence>
<protein>
    <submittedName>
        <fullName evidence="10">Acyltransferase</fullName>
    </submittedName>
</protein>
<comment type="caution">
    <text evidence="10">The sequence shown here is derived from an EMBL/GenBank/DDBJ whole genome shotgun (WGS) entry which is preliminary data.</text>
</comment>
<feature type="transmembrane region" description="Helical" evidence="8">
    <location>
        <begin position="144"/>
        <end position="166"/>
    </location>
</feature>